<name>G9XKR7_DESHA</name>
<gene>
    <name evidence="1" type="ORF">HMPREF0322_01638</name>
</gene>
<proteinExistence type="predicted"/>
<evidence type="ECO:0008006" key="3">
    <source>
        <dbReference type="Google" id="ProtNLM"/>
    </source>
</evidence>
<sequence>MFGKGKLKMNREIPYADSDVLIKAQVPRSEIQMLVKYVEGLGHLGVVTTTDRHAGEVLIQTTKYTWPDLKKALEGMPFEVVFRN</sequence>
<evidence type="ECO:0000313" key="1">
    <source>
        <dbReference type="EMBL" id="EHL07744.1"/>
    </source>
</evidence>
<evidence type="ECO:0000313" key="2">
    <source>
        <dbReference type="Proteomes" id="UP000004416"/>
    </source>
</evidence>
<dbReference type="EMBL" id="AFZX01000039">
    <property type="protein sequence ID" value="EHL07744.1"/>
    <property type="molecule type" value="Genomic_DNA"/>
</dbReference>
<dbReference type="Proteomes" id="UP000004416">
    <property type="component" value="Unassembled WGS sequence"/>
</dbReference>
<reference evidence="1 2" key="1">
    <citation type="submission" date="2011-08" db="EMBL/GenBank/DDBJ databases">
        <authorList>
            <person name="Weinstock G."/>
            <person name="Sodergren E."/>
            <person name="Clifton S."/>
            <person name="Fulton L."/>
            <person name="Fulton B."/>
            <person name="Courtney L."/>
            <person name="Fronick C."/>
            <person name="Harrison M."/>
            <person name="Strong C."/>
            <person name="Farmer C."/>
            <person name="Delahaunty K."/>
            <person name="Markovic C."/>
            <person name="Hall O."/>
            <person name="Minx P."/>
            <person name="Tomlinson C."/>
            <person name="Mitreva M."/>
            <person name="Hou S."/>
            <person name="Chen J."/>
            <person name="Wollam A."/>
            <person name="Pepin K.H."/>
            <person name="Johnson M."/>
            <person name="Bhonagiri V."/>
            <person name="Zhang X."/>
            <person name="Suruliraj S."/>
            <person name="Warren W."/>
            <person name="Chinwalla A."/>
            <person name="Mardis E.R."/>
            <person name="Wilson R.K."/>
        </authorList>
    </citation>
    <scope>NUCLEOTIDE SEQUENCE [LARGE SCALE GENOMIC DNA]</scope>
    <source>
        <strain evidence="1 2">DP7</strain>
    </source>
</reference>
<dbReference type="Pfam" id="PF16256">
    <property type="entry name" value="DUF4911"/>
    <property type="match status" value="1"/>
</dbReference>
<dbReference type="AlphaFoldDB" id="G9XKR7"/>
<dbReference type="InterPro" id="IPR032587">
    <property type="entry name" value="DUF4911"/>
</dbReference>
<comment type="caution">
    <text evidence="1">The sequence shown here is derived from an EMBL/GenBank/DDBJ whole genome shotgun (WGS) entry which is preliminary data.</text>
</comment>
<organism evidence="1 2">
    <name type="scientific">Desulfitobacterium hafniense DP7</name>
    <dbReference type="NCBI Taxonomy" id="537010"/>
    <lineage>
        <taxon>Bacteria</taxon>
        <taxon>Bacillati</taxon>
        <taxon>Bacillota</taxon>
        <taxon>Clostridia</taxon>
        <taxon>Eubacteriales</taxon>
        <taxon>Desulfitobacteriaceae</taxon>
        <taxon>Desulfitobacterium</taxon>
    </lineage>
</organism>
<protein>
    <recommendedName>
        <fullName evidence="3">DUF4911 domain-containing protein</fullName>
    </recommendedName>
</protein>
<accession>G9XKR7</accession>
<dbReference type="HOGENOM" id="CLU_176872_0_0_9"/>
<dbReference type="PATRIC" id="fig|537010.4.peg.1523"/>